<dbReference type="InterPro" id="IPR052050">
    <property type="entry name" value="SecEffector_AnkRepeat"/>
</dbReference>
<keyword evidence="2" id="KW-1185">Reference proteome</keyword>
<gene>
    <name evidence="1" type="ORF">V7S43_012822</name>
</gene>
<organism evidence="1 2">
    <name type="scientific">Phytophthora oleae</name>
    <dbReference type="NCBI Taxonomy" id="2107226"/>
    <lineage>
        <taxon>Eukaryota</taxon>
        <taxon>Sar</taxon>
        <taxon>Stramenopiles</taxon>
        <taxon>Oomycota</taxon>
        <taxon>Peronosporomycetes</taxon>
        <taxon>Peronosporales</taxon>
        <taxon>Peronosporaceae</taxon>
        <taxon>Phytophthora</taxon>
    </lineage>
</organism>
<protein>
    <recommendedName>
        <fullName evidence="3">Ankyrin repeat protein</fullName>
    </recommendedName>
</protein>
<accession>A0ABD3F7R0</accession>
<dbReference type="Proteomes" id="UP001632037">
    <property type="component" value="Unassembled WGS sequence"/>
</dbReference>
<comment type="caution">
    <text evidence="1">The sequence shown here is derived from an EMBL/GenBank/DDBJ whole genome shotgun (WGS) entry which is preliminary data.</text>
</comment>
<reference evidence="1 2" key="1">
    <citation type="submission" date="2024-09" db="EMBL/GenBank/DDBJ databases">
        <title>Genome sequencing and assembly of Phytophthora oleae, isolate VK10A, causative agent of rot of olive drupes.</title>
        <authorList>
            <person name="Conti Taguali S."/>
            <person name="Riolo M."/>
            <person name="La Spada F."/>
            <person name="Cacciola S.O."/>
            <person name="Dionisio G."/>
        </authorList>
    </citation>
    <scope>NUCLEOTIDE SEQUENCE [LARGE SCALE GENOMIC DNA]</scope>
    <source>
        <strain evidence="1 2">VK10A</strain>
    </source>
</reference>
<evidence type="ECO:0000313" key="2">
    <source>
        <dbReference type="Proteomes" id="UP001632037"/>
    </source>
</evidence>
<dbReference type="AlphaFoldDB" id="A0ABD3F7R0"/>
<dbReference type="InterPro" id="IPR036770">
    <property type="entry name" value="Ankyrin_rpt-contain_sf"/>
</dbReference>
<dbReference type="PANTHER" id="PTHR46586:SF3">
    <property type="entry name" value="ANKYRIN REPEAT-CONTAINING PROTEIN"/>
    <property type="match status" value="1"/>
</dbReference>
<dbReference type="SUPFAM" id="SSF140860">
    <property type="entry name" value="Pseudo ankyrin repeat-like"/>
    <property type="match status" value="1"/>
</dbReference>
<dbReference type="PANTHER" id="PTHR46586">
    <property type="entry name" value="ANKYRIN REPEAT-CONTAINING PROTEIN"/>
    <property type="match status" value="1"/>
</dbReference>
<dbReference type="EMBL" id="JBIMZQ010000033">
    <property type="protein sequence ID" value="KAL3662015.1"/>
    <property type="molecule type" value="Genomic_DNA"/>
</dbReference>
<evidence type="ECO:0000313" key="1">
    <source>
        <dbReference type="EMBL" id="KAL3662015.1"/>
    </source>
</evidence>
<sequence>MEGFTPAAIDMAVRRGNLEVLQWLFSHRPEHCIASAMDEAAVYGHFDVVWFLHQNVREYDSFNTLKNALMPLSRLGFAEWAYIHHRHEFELNIAEQLFADLRI</sequence>
<proteinExistence type="predicted"/>
<name>A0ABD3F7R0_9STRA</name>
<dbReference type="Gene3D" id="1.25.40.20">
    <property type="entry name" value="Ankyrin repeat-containing domain"/>
    <property type="match status" value="1"/>
</dbReference>
<evidence type="ECO:0008006" key="3">
    <source>
        <dbReference type="Google" id="ProtNLM"/>
    </source>
</evidence>